<sequence length="288" mass="32556">MGSFPHATGPWLEPLRQRIRTLIARLPPALAEFLMFGLKQAWACLFAAIMLALLILTHLVWADDWPVSRYDALFVAAIVVQIAFLAFKLESLDELKVIVLYHVSGTVMEIFKVRMGSWSYPEPAVFAILGVPLFSGFMYGSVGSFIARTMRIFDMRFTHYPPVWLTLVLAAAIYLNFFSHHFLPDLRYVLMAATVIVYARVSIYFTPDRLTLRMPLVIAALLTAIFLWLAENIGTVTGTWIYPSESGWQPVSLGKFGSWYLLIYVSFVLVTLVIRPVPPGARTKSSQR</sequence>
<feature type="transmembrane region" description="Helical" evidence="1">
    <location>
        <begin position="67"/>
        <end position="87"/>
    </location>
</feature>
<feature type="transmembrane region" description="Helical" evidence="1">
    <location>
        <begin position="163"/>
        <end position="182"/>
    </location>
</feature>
<feature type="transmembrane region" description="Helical" evidence="1">
    <location>
        <begin position="259"/>
        <end position="278"/>
    </location>
</feature>
<dbReference type="InterPro" id="IPR008535">
    <property type="entry name" value="DUF817"/>
</dbReference>
<feature type="transmembrane region" description="Helical" evidence="1">
    <location>
        <begin position="124"/>
        <end position="142"/>
    </location>
</feature>
<dbReference type="Pfam" id="PF05675">
    <property type="entry name" value="DUF817"/>
    <property type="match status" value="1"/>
</dbReference>
<evidence type="ECO:0000313" key="2">
    <source>
        <dbReference type="EMBL" id="MBW3097752.1"/>
    </source>
</evidence>
<keyword evidence="1" id="KW-0812">Transmembrane</keyword>
<keyword evidence="1" id="KW-0472">Membrane</keyword>
<feature type="transmembrane region" description="Helical" evidence="1">
    <location>
        <begin position="188"/>
        <end position="205"/>
    </location>
</feature>
<gene>
    <name evidence="2" type="ORF">KY465_10715</name>
</gene>
<evidence type="ECO:0000313" key="3">
    <source>
        <dbReference type="Proteomes" id="UP001430804"/>
    </source>
</evidence>
<dbReference type="PIRSF" id="PIRSF009141">
    <property type="entry name" value="UCP009141"/>
    <property type="match status" value="1"/>
</dbReference>
<protein>
    <submittedName>
        <fullName evidence="2">DUF817 domain-containing protein</fullName>
    </submittedName>
</protein>
<keyword evidence="1" id="KW-1133">Transmembrane helix</keyword>
<feature type="transmembrane region" description="Helical" evidence="1">
    <location>
        <begin position="212"/>
        <end position="230"/>
    </location>
</feature>
<feature type="transmembrane region" description="Helical" evidence="1">
    <location>
        <begin position="41"/>
        <end position="61"/>
    </location>
</feature>
<keyword evidence="3" id="KW-1185">Reference proteome</keyword>
<dbReference type="EMBL" id="JAHWQX010000002">
    <property type="protein sequence ID" value="MBW3097752.1"/>
    <property type="molecule type" value="Genomic_DNA"/>
</dbReference>
<comment type="caution">
    <text evidence="2">The sequence shown here is derived from an EMBL/GenBank/DDBJ whole genome shotgun (WGS) entry which is preliminary data.</text>
</comment>
<proteinExistence type="predicted"/>
<organism evidence="2 3">
    <name type="scientific">Pseudohoeflea coraliihabitans</name>
    <dbReference type="NCBI Taxonomy" id="2860393"/>
    <lineage>
        <taxon>Bacteria</taxon>
        <taxon>Pseudomonadati</taxon>
        <taxon>Pseudomonadota</taxon>
        <taxon>Alphaproteobacteria</taxon>
        <taxon>Hyphomicrobiales</taxon>
        <taxon>Rhizobiaceae</taxon>
        <taxon>Pseudohoeflea</taxon>
    </lineage>
</organism>
<dbReference type="RefSeq" id="WP_219201629.1">
    <property type="nucleotide sequence ID" value="NZ_JAHWQX010000002.1"/>
</dbReference>
<accession>A0ABS6WQS7</accession>
<name>A0ABS6WQS7_9HYPH</name>
<evidence type="ECO:0000256" key="1">
    <source>
        <dbReference type="SAM" id="Phobius"/>
    </source>
</evidence>
<dbReference type="Proteomes" id="UP001430804">
    <property type="component" value="Unassembled WGS sequence"/>
</dbReference>
<reference evidence="2" key="1">
    <citation type="submission" date="2021-07" db="EMBL/GenBank/DDBJ databases">
        <title>Pseudohoeflea marina sp. nov. a polyhydroxyalcanoate-producing bacterium.</title>
        <authorList>
            <person name="Zheng W."/>
            <person name="Yu S."/>
            <person name="Huang Y."/>
        </authorList>
    </citation>
    <scope>NUCLEOTIDE SEQUENCE</scope>
    <source>
        <strain evidence="2">DP4N28-3</strain>
    </source>
</reference>